<dbReference type="PANTHER" id="PTHR24346:SF79">
    <property type="entry name" value="PROTEIN KINASE DOMAIN-CONTAINING PROTEIN"/>
    <property type="match status" value="1"/>
</dbReference>
<keyword evidence="8 11" id="KW-0067">ATP-binding</keyword>
<comment type="subcellular location">
    <subcellularLocation>
        <location evidence="1">Cytoplasm</location>
    </subcellularLocation>
</comment>
<dbReference type="Gene3D" id="1.10.510.10">
    <property type="entry name" value="Transferase(Phosphotransferase) domain 1"/>
    <property type="match status" value="1"/>
</dbReference>
<dbReference type="InterPro" id="IPR028375">
    <property type="entry name" value="KA1/Ssp2_C"/>
</dbReference>
<comment type="catalytic activity">
    <reaction evidence="9">
        <text>L-threonyl-[protein] + ATP = O-phospho-L-threonyl-[protein] + ADP + H(+)</text>
        <dbReference type="Rhea" id="RHEA:46608"/>
        <dbReference type="Rhea" id="RHEA-COMP:11060"/>
        <dbReference type="Rhea" id="RHEA-COMP:11605"/>
        <dbReference type="ChEBI" id="CHEBI:15378"/>
        <dbReference type="ChEBI" id="CHEBI:30013"/>
        <dbReference type="ChEBI" id="CHEBI:30616"/>
        <dbReference type="ChEBI" id="CHEBI:61977"/>
        <dbReference type="ChEBI" id="CHEBI:456216"/>
        <dbReference type="EC" id="2.7.11.1"/>
    </reaction>
</comment>
<name>A0A0D2VKD6_CAPO3</name>
<dbReference type="AlphaFoldDB" id="A0A0D2VKD6"/>
<dbReference type="SUPFAM" id="SSF103243">
    <property type="entry name" value="KA1-like"/>
    <property type="match status" value="1"/>
</dbReference>
<dbReference type="RefSeq" id="XP_011270131.1">
    <property type="nucleotide sequence ID" value="XM_011271829.1"/>
</dbReference>
<feature type="region of interest" description="Disordered" evidence="12">
    <location>
        <begin position="601"/>
        <end position="711"/>
    </location>
</feature>
<evidence type="ECO:0000256" key="3">
    <source>
        <dbReference type="ARBA" id="ARBA00022490"/>
    </source>
</evidence>
<evidence type="ECO:0000313" key="16">
    <source>
        <dbReference type="Proteomes" id="UP000008743"/>
    </source>
</evidence>
<evidence type="ECO:0000256" key="1">
    <source>
        <dbReference type="ARBA" id="ARBA00004496"/>
    </source>
</evidence>
<evidence type="ECO:0000256" key="5">
    <source>
        <dbReference type="ARBA" id="ARBA00022679"/>
    </source>
</evidence>
<reference evidence="16" key="1">
    <citation type="submission" date="2011-02" db="EMBL/GenBank/DDBJ databases">
        <title>The Genome Sequence of Capsaspora owczarzaki ATCC 30864.</title>
        <authorList>
            <person name="Russ C."/>
            <person name="Cuomo C."/>
            <person name="Burger G."/>
            <person name="Gray M.W."/>
            <person name="Holland P.W.H."/>
            <person name="King N."/>
            <person name="Lang F.B.F."/>
            <person name="Roger A.J."/>
            <person name="Ruiz-Trillo I."/>
            <person name="Young S.K."/>
            <person name="Zeng Q."/>
            <person name="Gargeya S."/>
            <person name="Alvarado L."/>
            <person name="Berlin A."/>
            <person name="Chapman S.B."/>
            <person name="Chen Z."/>
            <person name="Freedman E."/>
            <person name="Gellesch M."/>
            <person name="Goldberg J."/>
            <person name="Griggs A."/>
            <person name="Gujja S."/>
            <person name="Heilman E."/>
            <person name="Heiman D."/>
            <person name="Howarth C."/>
            <person name="Mehta T."/>
            <person name="Neiman D."/>
            <person name="Pearson M."/>
            <person name="Roberts A."/>
            <person name="Saif S."/>
            <person name="Shea T."/>
            <person name="Shenoy N."/>
            <person name="Sisk P."/>
            <person name="Stolte C."/>
            <person name="Sykes S."/>
            <person name="White J."/>
            <person name="Yandava C."/>
            <person name="Haas B."/>
            <person name="Nusbaum C."/>
            <person name="Birren B."/>
        </authorList>
    </citation>
    <scope>NUCLEOTIDE SEQUENCE</scope>
    <source>
        <strain evidence="16">ATCC 30864</strain>
    </source>
</reference>
<evidence type="ECO:0000259" key="13">
    <source>
        <dbReference type="PROSITE" id="PS50011"/>
    </source>
</evidence>
<evidence type="ECO:0000313" key="15">
    <source>
        <dbReference type="EMBL" id="KJE90477.1"/>
    </source>
</evidence>
<dbReference type="FunFam" id="3.30.310.80:FF:000011">
    <property type="entry name" value="Non-specific serine/threonine protein kinase"/>
    <property type="match status" value="1"/>
</dbReference>
<keyword evidence="6 11" id="KW-0547">Nucleotide-binding</keyword>
<keyword evidence="3" id="KW-0963">Cytoplasm</keyword>
<evidence type="ECO:0000259" key="14">
    <source>
        <dbReference type="PROSITE" id="PS50032"/>
    </source>
</evidence>
<dbReference type="PROSITE" id="PS50011">
    <property type="entry name" value="PROTEIN_KINASE_DOM"/>
    <property type="match status" value="1"/>
</dbReference>
<dbReference type="InterPro" id="IPR000719">
    <property type="entry name" value="Prot_kinase_dom"/>
</dbReference>
<dbReference type="Pfam" id="PF02149">
    <property type="entry name" value="KA1"/>
    <property type="match status" value="1"/>
</dbReference>
<keyword evidence="7 15" id="KW-0418">Kinase</keyword>
<evidence type="ECO:0000256" key="8">
    <source>
        <dbReference type="ARBA" id="ARBA00022840"/>
    </source>
</evidence>
<dbReference type="PROSITE" id="PS50032">
    <property type="entry name" value="KA1"/>
    <property type="match status" value="1"/>
</dbReference>
<feature type="region of interest" description="Disordered" evidence="12">
    <location>
        <begin position="458"/>
        <end position="536"/>
    </location>
</feature>
<evidence type="ECO:0000256" key="9">
    <source>
        <dbReference type="ARBA" id="ARBA00047899"/>
    </source>
</evidence>
<feature type="domain" description="Protein kinase" evidence="13">
    <location>
        <begin position="25"/>
        <end position="277"/>
    </location>
</feature>
<dbReference type="Gene3D" id="3.30.310.80">
    <property type="entry name" value="Kinase associated domain 1, KA1"/>
    <property type="match status" value="1"/>
</dbReference>
<evidence type="ECO:0000256" key="11">
    <source>
        <dbReference type="PROSITE-ProRule" id="PRU10141"/>
    </source>
</evidence>
<feature type="compositionally biased region" description="Basic and acidic residues" evidence="12">
    <location>
        <begin position="692"/>
        <end position="707"/>
    </location>
</feature>
<protein>
    <recommendedName>
        <fullName evidence="2">non-specific serine/threonine protein kinase</fullName>
        <ecNumber evidence="2">2.7.11.1</ecNumber>
    </recommendedName>
</protein>
<evidence type="ECO:0000256" key="2">
    <source>
        <dbReference type="ARBA" id="ARBA00012513"/>
    </source>
</evidence>
<accession>A0A0D2VKD6</accession>
<keyword evidence="16" id="KW-1185">Reference proteome</keyword>
<evidence type="ECO:0000256" key="10">
    <source>
        <dbReference type="ARBA" id="ARBA00048679"/>
    </source>
</evidence>
<feature type="compositionally biased region" description="Low complexity" evidence="12">
    <location>
        <begin position="512"/>
        <end position="523"/>
    </location>
</feature>
<sequence length="807" mass="88417">MRSLEADLTDEMSAMLIEKEFIGDYIVTKTLGEGAFAKVKLAVHAFTNQKVAIKVIEKRDITDPYVIKNLYREAQIMSRLRHPHVIELFETIETEDRYCLVMEHCGGGEVLDYIVAHEKLNERETRRFARQLVSALDHIHQRGIVHRDMKPENLLLDDHMNIKLIDFGLSNIFEGKDALRTRCGSFEYSAPELIGAKPYLGPEVDLFTLGVNLYAMLTGVLPFQSDNISVVYALQLQEDYYVPPEWSPALKHLIKRLLCPDPKKRASMSELRSHPWLNEGYQPLQPWDMSAYPLTVAQPNELVLAKMQSLRFDLSATVEALRTGVRSRETATYKFFVMNAHKLLKQQETPSNLVMKRAMSEAVGNKYRGTVTIANAPVKVNVVDVTNIWGGSGAGGVGLARVASRNNTLVNDADKGKGGGLMALETAQAAARVATPTQHTESPPAVDRREGAVGVMFGLNDSSPMETAPAQASQAITAAAQQQQQQQQQQQKQRPTPAVYVQAPTESARPSAQQAAAAAAAAQRHQGGNKHMEPPGMRKQAAYSVAVGGGAGGLMSLAGANRQALNTVDDDDEPLDMNTMNLLRNHIDDFTPMSISPSNSAVLAAQASEHSQATPMATSNTPTTAPARPVAIPASPAGATAGGLMVQQQPPQKPQQQQQQQTGGAGEGRNSRPVSPSPLEKQDSRLGSFIKKIKDPFSRTKKTDKPSDAPVEARATRFALNASLTSTKSPDKLLQEVRRVLDAQSVPYTEAVDSPYLLSCTGRNIRFEIEMCRVPGLNLHGIRLKRIGGDLWAYKEFTQQLVQQLQL</sequence>
<feature type="compositionally biased region" description="Polar residues" evidence="12">
    <location>
        <begin position="608"/>
        <end position="624"/>
    </location>
</feature>
<dbReference type="Pfam" id="PF00069">
    <property type="entry name" value="Pkinase"/>
    <property type="match status" value="1"/>
</dbReference>
<dbReference type="GO" id="GO:0005524">
    <property type="term" value="F:ATP binding"/>
    <property type="evidence" value="ECO:0007669"/>
    <property type="project" value="UniProtKB-UniRule"/>
</dbReference>
<feature type="compositionally biased region" description="Low complexity" evidence="12">
    <location>
        <begin position="468"/>
        <end position="493"/>
    </location>
</feature>
<dbReference type="CDD" id="cd12121">
    <property type="entry name" value="MARK_C_like"/>
    <property type="match status" value="1"/>
</dbReference>
<dbReference type="InterPro" id="IPR008271">
    <property type="entry name" value="Ser/Thr_kinase_AS"/>
</dbReference>
<keyword evidence="5" id="KW-0808">Transferase</keyword>
<dbReference type="PROSITE" id="PS00108">
    <property type="entry name" value="PROTEIN_KINASE_ST"/>
    <property type="match status" value="1"/>
</dbReference>
<gene>
    <name evidence="15" type="ORF">CAOG_008549</name>
</gene>
<dbReference type="InterPro" id="IPR011009">
    <property type="entry name" value="Kinase-like_dom_sf"/>
</dbReference>
<dbReference type="GO" id="GO:0035556">
    <property type="term" value="P:intracellular signal transduction"/>
    <property type="evidence" value="ECO:0007669"/>
    <property type="project" value="TreeGrafter"/>
</dbReference>
<dbReference type="STRING" id="595528.A0A0D2VKD6"/>
<feature type="domain" description="KA1" evidence="14">
    <location>
        <begin position="758"/>
        <end position="807"/>
    </location>
</feature>
<organism evidence="15 16">
    <name type="scientific">Capsaspora owczarzaki (strain ATCC 30864)</name>
    <dbReference type="NCBI Taxonomy" id="595528"/>
    <lineage>
        <taxon>Eukaryota</taxon>
        <taxon>Filasterea</taxon>
        <taxon>Capsaspora</taxon>
    </lineage>
</organism>
<dbReference type="Proteomes" id="UP000008743">
    <property type="component" value="Unassembled WGS sequence"/>
</dbReference>
<feature type="compositionally biased region" description="Low complexity" evidence="12">
    <location>
        <begin position="647"/>
        <end position="661"/>
    </location>
</feature>
<dbReference type="eggNOG" id="KOG0586">
    <property type="taxonomic scope" value="Eukaryota"/>
</dbReference>
<dbReference type="GO" id="GO:0005737">
    <property type="term" value="C:cytoplasm"/>
    <property type="evidence" value="ECO:0007669"/>
    <property type="project" value="UniProtKB-SubCell"/>
</dbReference>
<dbReference type="EMBL" id="KE346361">
    <property type="protein sequence ID" value="KJE90477.1"/>
    <property type="molecule type" value="Genomic_DNA"/>
</dbReference>
<dbReference type="GO" id="GO:0004674">
    <property type="term" value="F:protein serine/threonine kinase activity"/>
    <property type="evidence" value="ECO:0007669"/>
    <property type="project" value="UniProtKB-KW"/>
</dbReference>
<dbReference type="SMART" id="SM00220">
    <property type="entry name" value="S_TKc"/>
    <property type="match status" value="1"/>
</dbReference>
<evidence type="ECO:0000256" key="4">
    <source>
        <dbReference type="ARBA" id="ARBA00022527"/>
    </source>
</evidence>
<dbReference type="InterPro" id="IPR017441">
    <property type="entry name" value="Protein_kinase_ATP_BS"/>
</dbReference>
<dbReference type="OrthoDB" id="193931at2759"/>
<evidence type="ECO:0000256" key="7">
    <source>
        <dbReference type="ARBA" id="ARBA00022777"/>
    </source>
</evidence>
<dbReference type="InParanoid" id="A0A0D2VKD6"/>
<dbReference type="SUPFAM" id="SSF56112">
    <property type="entry name" value="Protein kinase-like (PK-like)"/>
    <property type="match status" value="1"/>
</dbReference>
<dbReference type="FunFam" id="1.10.510.10:FF:001222">
    <property type="entry name" value="Serine/threonine-protein kinase ppk25"/>
    <property type="match status" value="1"/>
</dbReference>
<proteinExistence type="predicted"/>
<dbReference type="PANTHER" id="PTHR24346">
    <property type="entry name" value="MAP/MICROTUBULE AFFINITY-REGULATING KINASE"/>
    <property type="match status" value="1"/>
</dbReference>
<dbReference type="GO" id="GO:0106310">
    <property type="term" value="F:protein serine kinase activity"/>
    <property type="evidence" value="ECO:0007669"/>
    <property type="project" value="RHEA"/>
</dbReference>
<dbReference type="InterPro" id="IPR001772">
    <property type="entry name" value="KA1_dom"/>
</dbReference>
<dbReference type="PROSITE" id="PS00107">
    <property type="entry name" value="PROTEIN_KINASE_ATP"/>
    <property type="match status" value="1"/>
</dbReference>
<comment type="catalytic activity">
    <reaction evidence="10">
        <text>L-seryl-[protein] + ATP = O-phospho-L-seryl-[protein] + ADP + H(+)</text>
        <dbReference type="Rhea" id="RHEA:17989"/>
        <dbReference type="Rhea" id="RHEA-COMP:9863"/>
        <dbReference type="Rhea" id="RHEA-COMP:11604"/>
        <dbReference type="ChEBI" id="CHEBI:15378"/>
        <dbReference type="ChEBI" id="CHEBI:29999"/>
        <dbReference type="ChEBI" id="CHEBI:30616"/>
        <dbReference type="ChEBI" id="CHEBI:83421"/>
        <dbReference type="ChEBI" id="CHEBI:456216"/>
        <dbReference type="EC" id="2.7.11.1"/>
    </reaction>
</comment>
<evidence type="ECO:0000256" key="6">
    <source>
        <dbReference type="ARBA" id="ARBA00022741"/>
    </source>
</evidence>
<keyword evidence="4" id="KW-0723">Serine/threonine-protein kinase</keyword>
<evidence type="ECO:0000256" key="12">
    <source>
        <dbReference type="SAM" id="MobiDB-lite"/>
    </source>
</evidence>
<dbReference type="PhylomeDB" id="A0A0D2VKD6"/>
<dbReference type="EC" id="2.7.11.1" evidence="2"/>
<dbReference type="FunFam" id="3.30.200.20:FF:000003">
    <property type="entry name" value="Non-specific serine/threonine protein kinase"/>
    <property type="match status" value="1"/>
</dbReference>
<feature type="binding site" evidence="11">
    <location>
        <position position="54"/>
    </location>
    <ligand>
        <name>ATP</name>
        <dbReference type="ChEBI" id="CHEBI:30616"/>
    </ligand>
</feature>
<dbReference type="CDD" id="cd14003">
    <property type="entry name" value="STKc_AMPK-like"/>
    <property type="match status" value="1"/>
</dbReference>